<evidence type="ECO:0000313" key="2">
    <source>
        <dbReference type="EMBL" id="MFC5627754.1"/>
    </source>
</evidence>
<keyword evidence="3" id="KW-1185">Reference proteome</keyword>
<comment type="caution">
    <text evidence="2">The sequence shown here is derived from an EMBL/GenBank/DDBJ whole genome shotgun (WGS) entry which is preliminary data.</text>
</comment>
<sequence length="155" mass="18261">MHYYRLTHDNRILLGGSEALYYYDSPLHENRNERMKALLIEDFLDIFPQLKGIKFTHHWGGPISATLDLIPSIGRINDDIWYSIGCMGHGVSFTNYNGLTLAELILEERSKRTEFFIINRREIPLPPEPLRYMTVSAIRNYLRYEDKKGKKEKLR</sequence>
<dbReference type="GO" id="GO:0016491">
    <property type="term" value="F:oxidoreductase activity"/>
    <property type="evidence" value="ECO:0007669"/>
    <property type="project" value="UniProtKB-KW"/>
</dbReference>
<dbReference type="EC" id="1.-.-.-" evidence="2"/>
<dbReference type="InterPro" id="IPR036188">
    <property type="entry name" value="FAD/NAD-bd_sf"/>
</dbReference>
<dbReference type="InterPro" id="IPR006076">
    <property type="entry name" value="FAD-dep_OxRdtase"/>
</dbReference>
<proteinExistence type="predicted"/>
<dbReference type="RefSeq" id="WP_270896438.1">
    <property type="nucleotide sequence ID" value="NZ_JBHSPF010000015.1"/>
</dbReference>
<dbReference type="Pfam" id="PF01266">
    <property type="entry name" value="DAO"/>
    <property type="match status" value="1"/>
</dbReference>
<protein>
    <submittedName>
        <fullName evidence="2">NAD(P)/FAD-dependent oxidoreductase</fullName>
        <ecNumber evidence="2">1.-.-.-</ecNumber>
    </submittedName>
</protein>
<feature type="domain" description="FAD dependent oxidoreductase" evidence="1">
    <location>
        <begin position="2"/>
        <end position="104"/>
    </location>
</feature>
<dbReference type="EMBL" id="JBHSPF010000015">
    <property type="protein sequence ID" value="MFC5627754.1"/>
    <property type="molecule type" value="Genomic_DNA"/>
</dbReference>
<accession>A0ABW0U4V9</accession>
<dbReference type="Gene3D" id="3.30.9.10">
    <property type="entry name" value="D-Amino Acid Oxidase, subunit A, domain 2"/>
    <property type="match status" value="1"/>
</dbReference>
<dbReference type="Gene3D" id="3.50.50.60">
    <property type="entry name" value="FAD/NAD(P)-binding domain"/>
    <property type="match status" value="1"/>
</dbReference>
<reference evidence="3" key="1">
    <citation type="journal article" date="2019" name="Int. J. Syst. Evol. Microbiol.">
        <title>The Global Catalogue of Microorganisms (GCM) 10K type strain sequencing project: providing services to taxonomists for standard genome sequencing and annotation.</title>
        <authorList>
            <consortium name="The Broad Institute Genomics Platform"/>
            <consortium name="The Broad Institute Genome Sequencing Center for Infectious Disease"/>
            <person name="Wu L."/>
            <person name="Ma J."/>
        </authorList>
    </citation>
    <scope>NUCLEOTIDE SEQUENCE [LARGE SCALE GENOMIC DNA]</scope>
    <source>
        <strain evidence="3">CGMCC 1.15790</strain>
    </source>
</reference>
<dbReference type="Proteomes" id="UP001596143">
    <property type="component" value="Unassembled WGS sequence"/>
</dbReference>
<evidence type="ECO:0000313" key="3">
    <source>
        <dbReference type="Proteomes" id="UP001596143"/>
    </source>
</evidence>
<organism evidence="2 3">
    <name type="scientific">Aliibacillus thermotolerans</name>
    <dbReference type="NCBI Taxonomy" id="1834418"/>
    <lineage>
        <taxon>Bacteria</taxon>
        <taxon>Bacillati</taxon>
        <taxon>Bacillota</taxon>
        <taxon>Bacilli</taxon>
        <taxon>Bacillales</taxon>
        <taxon>Bacillaceae</taxon>
        <taxon>Aliibacillus</taxon>
    </lineage>
</organism>
<gene>
    <name evidence="2" type="ORF">ACFPTR_02450</name>
</gene>
<evidence type="ECO:0000259" key="1">
    <source>
        <dbReference type="Pfam" id="PF01266"/>
    </source>
</evidence>
<name>A0ABW0U4V9_9BACI</name>
<keyword evidence="2" id="KW-0560">Oxidoreductase</keyword>